<dbReference type="HOGENOM" id="CLU_2592478_0_0_1"/>
<keyword evidence="6 13" id="KW-0479">Metal-binding</keyword>
<reference evidence="15" key="1">
    <citation type="submission" date="2013-02" db="EMBL/GenBank/DDBJ databases">
        <authorList>
            <person name="Hughes D."/>
        </authorList>
    </citation>
    <scope>NUCLEOTIDE SEQUENCE</scope>
    <source>
        <strain>Durham</strain>
        <strain evidence="15">NC isolate 2 -- Noor lab</strain>
    </source>
</reference>
<comment type="cofactor">
    <cofactor evidence="1">
        <name>heme</name>
        <dbReference type="ChEBI" id="CHEBI:30413"/>
    </cofactor>
</comment>
<keyword evidence="7" id="KW-0256">Endoplasmic reticulum</keyword>
<dbReference type="Proteomes" id="UP000015102">
    <property type="component" value="Unassembled WGS sequence"/>
</dbReference>
<evidence type="ECO:0000256" key="7">
    <source>
        <dbReference type="ARBA" id="ARBA00022824"/>
    </source>
</evidence>
<evidence type="ECO:0000256" key="4">
    <source>
        <dbReference type="ARBA" id="ARBA00010617"/>
    </source>
</evidence>
<keyword evidence="15" id="KW-1185">Reference proteome</keyword>
<evidence type="ECO:0000256" key="11">
    <source>
        <dbReference type="ARBA" id="ARBA00023033"/>
    </source>
</evidence>
<dbReference type="InterPro" id="IPR036396">
    <property type="entry name" value="Cyt_P450_sf"/>
</dbReference>
<dbReference type="InterPro" id="IPR017972">
    <property type="entry name" value="Cyt_P450_CS"/>
</dbReference>
<evidence type="ECO:0000313" key="14">
    <source>
        <dbReference type="EnsemblMetazoa" id="MESCA008535-PA"/>
    </source>
</evidence>
<comment type="similarity">
    <text evidence="4 13">Belongs to the cytochrome P450 family.</text>
</comment>
<dbReference type="GO" id="GO:0004497">
    <property type="term" value="F:monooxygenase activity"/>
    <property type="evidence" value="ECO:0007669"/>
    <property type="project" value="UniProtKB-KW"/>
</dbReference>
<comment type="subcellular location">
    <subcellularLocation>
        <location evidence="3">Endoplasmic reticulum membrane</location>
        <topology evidence="3">Peripheral membrane protein</topology>
    </subcellularLocation>
    <subcellularLocation>
        <location evidence="2">Microsome membrane</location>
        <topology evidence="2">Peripheral membrane protein</topology>
    </subcellularLocation>
</comment>
<dbReference type="GO" id="GO:0016705">
    <property type="term" value="F:oxidoreductase activity, acting on paired donors, with incorporation or reduction of molecular oxygen"/>
    <property type="evidence" value="ECO:0007669"/>
    <property type="project" value="InterPro"/>
</dbReference>
<dbReference type="PANTHER" id="PTHR24292">
    <property type="entry name" value="CYTOCHROME P450"/>
    <property type="match status" value="1"/>
</dbReference>
<dbReference type="GO" id="GO:0005789">
    <property type="term" value="C:endoplasmic reticulum membrane"/>
    <property type="evidence" value="ECO:0007669"/>
    <property type="project" value="UniProtKB-SubCell"/>
</dbReference>
<dbReference type="STRING" id="36166.T1GXI3"/>
<evidence type="ECO:0000256" key="3">
    <source>
        <dbReference type="ARBA" id="ARBA00004406"/>
    </source>
</evidence>
<dbReference type="InterPro" id="IPR001128">
    <property type="entry name" value="Cyt_P450"/>
</dbReference>
<proteinExistence type="inferred from homology"/>
<evidence type="ECO:0000256" key="2">
    <source>
        <dbReference type="ARBA" id="ARBA00004174"/>
    </source>
</evidence>
<keyword evidence="12" id="KW-0472">Membrane</keyword>
<dbReference type="GO" id="GO:0005506">
    <property type="term" value="F:iron ion binding"/>
    <property type="evidence" value="ECO:0007669"/>
    <property type="project" value="InterPro"/>
</dbReference>
<evidence type="ECO:0000256" key="5">
    <source>
        <dbReference type="ARBA" id="ARBA00022617"/>
    </source>
</evidence>
<name>T1GXI3_MEGSC</name>
<evidence type="ECO:0000313" key="15">
    <source>
        <dbReference type="Proteomes" id="UP000015102"/>
    </source>
</evidence>
<keyword evidence="5 13" id="KW-0349">Heme</keyword>
<protein>
    <recommendedName>
        <fullName evidence="16">Cytochrome P450</fullName>
    </recommendedName>
</protein>
<keyword evidence="11 13" id="KW-0503">Monooxygenase</keyword>
<evidence type="ECO:0000256" key="6">
    <source>
        <dbReference type="ARBA" id="ARBA00022723"/>
    </source>
</evidence>
<dbReference type="AlphaFoldDB" id="T1GXI3"/>
<keyword evidence="9 13" id="KW-0560">Oxidoreductase</keyword>
<evidence type="ECO:0000256" key="1">
    <source>
        <dbReference type="ARBA" id="ARBA00001971"/>
    </source>
</evidence>
<dbReference type="SUPFAM" id="SSF48264">
    <property type="entry name" value="Cytochrome P450"/>
    <property type="match status" value="1"/>
</dbReference>
<dbReference type="Gene3D" id="1.10.630.10">
    <property type="entry name" value="Cytochrome P450"/>
    <property type="match status" value="1"/>
</dbReference>
<evidence type="ECO:0000256" key="10">
    <source>
        <dbReference type="ARBA" id="ARBA00023004"/>
    </source>
</evidence>
<dbReference type="EMBL" id="CAQQ02374000">
    <property type="status" value="NOT_ANNOTATED_CDS"/>
    <property type="molecule type" value="Genomic_DNA"/>
</dbReference>
<evidence type="ECO:0008006" key="16">
    <source>
        <dbReference type="Google" id="ProtNLM"/>
    </source>
</evidence>
<dbReference type="PANTHER" id="PTHR24292:SF93">
    <property type="entry name" value="CYTOCHROME P450 310A1-RELATED"/>
    <property type="match status" value="1"/>
</dbReference>
<evidence type="ECO:0000256" key="8">
    <source>
        <dbReference type="ARBA" id="ARBA00022848"/>
    </source>
</evidence>
<keyword evidence="8" id="KW-0492">Microsome</keyword>
<sequence length="80" mass="8900">MRFDPERNLSSPAYMPFGEGPRICIAYRLGKLSAKVAVVTMLSNFSIECIEKKEIEIDSHSVPLVPKGGVNVKLSRKVNH</sequence>
<evidence type="ECO:0000256" key="12">
    <source>
        <dbReference type="ARBA" id="ARBA00023136"/>
    </source>
</evidence>
<dbReference type="EnsemblMetazoa" id="MESCA008535-RA">
    <property type="protein sequence ID" value="MESCA008535-PA"/>
    <property type="gene ID" value="MESCA008535"/>
</dbReference>
<keyword evidence="10 13" id="KW-0408">Iron</keyword>
<dbReference type="InterPro" id="IPR050476">
    <property type="entry name" value="Insect_CytP450_Detox"/>
</dbReference>
<accession>T1GXI3</accession>
<reference evidence="14" key="2">
    <citation type="submission" date="2015-06" db="UniProtKB">
        <authorList>
            <consortium name="EnsemblMetazoa"/>
        </authorList>
    </citation>
    <scope>IDENTIFICATION</scope>
</reference>
<evidence type="ECO:0000256" key="13">
    <source>
        <dbReference type="RuleBase" id="RU000461"/>
    </source>
</evidence>
<dbReference type="Pfam" id="PF00067">
    <property type="entry name" value="p450"/>
    <property type="match status" value="1"/>
</dbReference>
<dbReference type="PROSITE" id="PS00086">
    <property type="entry name" value="CYTOCHROME_P450"/>
    <property type="match status" value="1"/>
</dbReference>
<organism evidence="14 15">
    <name type="scientific">Megaselia scalaris</name>
    <name type="common">Humpbacked fly</name>
    <name type="synonym">Phora scalaris</name>
    <dbReference type="NCBI Taxonomy" id="36166"/>
    <lineage>
        <taxon>Eukaryota</taxon>
        <taxon>Metazoa</taxon>
        <taxon>Ecdysozoa</taxon>
        <taxon>Arthropoda</taxon>
        <taxon>Hexapoda</taxon>
        <taxon>Insecta</taxon>
        <taxon>Pterygota</taxon>
        <taxon>Neoptera</taxon>
        <taxon>Endopterygota</taxon>
        <taxon>Diptera</taxon>
        <taxon>Brachycera</taxon>
        <taxon>Muscomorpha</taxon>
        <taxon>Platypezoidea</taxon>
        <taxon>Phoridae</taxon>
        <taxon>Megaseliini</taxon>
        <taxon>Megaselia</taxon>
    </lineage>
</organism>
<evidence type="ECO:0000256" key="9">
    <source>
        <dbReference type="ARBA" id="ARBA00023002"/>
    </source>
</evidence>
<dbReference type="GO" id="GO:0020037">
    <property type="term" value="F:heme binding"/>
    <property type="evidence" value="ECO:0007669"/>
    <property type="project" value="InterPro"/>
</dbReference>